<dbReference type="GO" id="GO:0009898">
    <property type="term" value="C:cytoplasmic side of plasma membrane"/>
    <property type="evidence" value="ECO:0007669"/>
    <property type="project" value="TreeGrafter"/>
</dbReference>
<keyword evidence="2" id="KW-0963">Cytoplasm</keyword>
<evidence type="ECO:0000259" key="11">
    <source>
        <dbReference type="PROSITE" id="PS50089"/>
    </source>
</evidence>
<keyword evidence="5 9" id="KW-0479">Metal-binding</keyword>
<dbReference type="SUPFAM" id="SSF57850">
    <property type="entry name" value="RING/U-box"/>
    <property type="match status" value="1"/>
</dbReference>
<dbReference type="PIRSF" id="PIRSF015614">
    <property type="entry name" value="TRAF"/>
    <property type="match status" value="1"/>
</dbReference>
<dbReference type="GO" id="GO:0007165">
    <property type="term" value="P:signal transduction"/>
    <property type="evidence" value="ECO:0007669"/>
    <property type="project" value="InterPro"/>
</dbReference>
<comment type="caution">
    <text evidence="13">The sequence shown here is derived from an EMBL/GenBank/DDBJ whole genome shotgun (WGS) entry which is preliminary data.</text>
</comment>
<dbReference type="GO" id="GO:0043122">
    <property type="term" value="P:regulation of canonical NF-kappaB signal transduction"/>
    <property type="evidence" value="ECO:0007669"/>
    <property type="project" value="TreeGrafter"/>
</dbReference>
<dbReference type="GO" id="GO:0005164">
    <property type="term" value="F:tumor necrosis factor receptor binding"/>
    <property type="evidence" value="ECO:0007669"/>
    <property type="project" value="TreeGrafter"/>
</dbReference>
<name>A0A814J8C9_ADIRI</name>
<dbReference type="Gene3D" id="3.30.40.10">
    <property type="entry name" value="Zinc/RING finger domain, C3HC4 (zinc finger)"/>
    <property type="match status" value="1"/>
</dbReference>
<keyword evidence="5 9" id="KW-0863">Zinc-finger</keyword>
<dbReference type="Pfam" id="PF21355">
    <property type="entry name" value="TRAF-mep_MATH"/>
    <property type="match status" value="1"/>
</dbReference>
<evidence type="ECO:0000259" key="12">
    <source>
        <dbReference type="PROSITE" id="PS50144"/>
    </source>
</evidence>
<dbReference type="EMBL" id="CAJNOR010000910">
    <property type="protein sequence ID" value="CAF1034674.1"/>
    <property type="molecule type" value="Genomic_DNA"/>
</dbReference>
<feature type="domain" description="MATH" evidence="12">
    <location>
        <begin position="313"/>
        <end position="460"/>
    </location>
</feature>
<evidence type="ECO:0000256" key="10">
    <source>
        <dbReference type="SAM" id="MobiDB-lite"/>
    </source>
</evidence>
<dbReference type="InterPro" id="IPR001841">
    <property type="entry name" value="Znf_RING"/>
</dbReference>
<protein>
    <submittedName>
        <fullName evidence="13">Uncharacterized protein</fullName>
    </submittedName>
</protein>
<proteinExistence type="predicted"/>
<feature type="region of interest" description="Disordered" evidence="10">
    <location>
        <begin position="500"/>
        <end position="519"/>
    </location>
</feature>
<dbReference type="SUPFAM" id="SSF49599">
    <property type="entry name" value="TRAF domain-like"/>
    <property type="match status" value="1"/>
</dbReference>
<dbReference type="GO" id="GO:0006915">
    <property type="term" value="P:apoptotic process"/>
    <property type="evidence" value="ECO:0007669"/>
    <property type="project" value="UniProtKB-KW"/>
</dbReference>
<dbReference type="SMART" id="SM00061">
    <property type="entry name" value="MATH"/>
    <property type="match status" value="1"/>
</dbReference>
<evidence type="ECO:0000256" key="7">
    <source>
        <dbReference type="ARBA" id="ARBA00022843"/>
    </source>
</evidence>
<dbReference type="InterPro" id="IPR002083">
    <property type="entry name" value="MATH/TRAF_dom"/>
</dbReference>
<feature type="compositionally biased region" description="Polar residues" evidence="10">
    <location>
        <begin position="504"/>
        <end position="519"/>
    </location>
</feature>
<dbReference type="InterPro" id="IPR049342">
    <property type="entry name" value="TRAF1-6_MATH_dom"/>
</dbReference>
<dbReference type="InterPro" id="IPR012227">
    <property type="entry name" value="TNF_rcpt-assoc_TRAF_met"/>
</dbReference>
<dbReference type="CDD" id="cd00270">
    <property type="entry name" value="MATH_TRAF_C"/>
    <property type="match status" value="1"/>
</dbReference>
<dbReference type="PROSITE" id="PS50089">
    <property type="entry name" value="ZF_RING_2"/>
    <property type="match status" value="1"/>
</dbReference>
<evidence type="ECO:0000256" key="4">
    <source>
        <dbReference type="ARBA" id="ARBA00022703"/>
    </source>
</evidence>
<evidence type="ECO:0000256" key="6">
    <source>
        <dbReference type="ARBA" id="ARBA00022833"/>
    </source>
</evidence>
<dbReference type="InterPro" id="IPR013083">
    <property type="entry name" value="Znf_RING/FYVE/PHD"/>
</dbReference>
<dbReference type="AlphaFoldDB" id="A0A814J8C9"/>
<comment type="subcellular location">
    <subcellularLocation>
        <location evidence="1">Cytoplasm</location>
    </subcellularLocation>
</comment>
<keyword evidence="8" id="KW-0175">Coiled coil</keyword>
<evidence type="ECO:0000256" key="8">
    <source>
        <dbReference type="ARBA" id="ARBA00023054"/>
    </source>
</evidence>
<keyword evidence="14" id="KW-1185">Reference proteome</keyword>
<accession>A0A814J8C9</accession>
<evidence type="ECO:0000313" key="13">
    <source>
        <dbReference type="EMBL" id="CAF1034674.1"/>
    </source>
</evidence>
<evidence type="ECO:0000256" key="3">
    <source>
        <dbReference type="ARBA" id="ARBA00022499"/>
    </source>
</evidence>
<reference evidence="13" key="1">
    <citation type="submission" date="2021-02" db="EMBL/GenBank/DDBJ databases">
        <authorList>
            <person name="Nowell W R."/>
        </authorList>
    </citation>
    <scope>NUCLEOTIDE SEQUENCE</scope>
</reference>
<sequence length="519" mass="59926">MGDSYNIQQENEAVSSASTPEYTKYGFNVFGIETIDSRFKCLFCDFVIKEPIQLVECGHRICRGCFDVRAATVENGRVKCPQKDCGEFANKEQVMEDKAFRRELDSLRIICRFKDNEECTWSGILRDYQRHLDENHIHYICPDCHSRFSSQIALDEHVHSCPVNFQRCLLAPYCTDEMIPRVDFEKHCLTQVHQEAVIKGVLGEYNLSEVVAPEQQMETGALTNELDDKTWEKIGNLDTEVHRLEGASIDIDKRQKEMQGEITRIVQGVNTFYSLMNERLPIKQGVQPTQEKLQKDIDQLHQSFENLQHVSNDGTLTWRVDRVSEKIADAQSERQTSIYSPIFYSSSTGYKMRVRLFLFGDGNARRTHISLFFLLMKGDYDAILKWPFSYKVTFCLLDQTDSNRHIIDSFYPDTKSSSFQRPRDAANTASGIPKFFPLTMLLQDDNVYVREDTLYLKIIIGFNDMPKTLLPYMLTLNPALPNYVQENLIQQETIKLQQQQEQQSNAVNNPQSMLVNTGK</sequence>
<dbReference type="Gene3D" id="2.60.210.10">
    <property type="entry name" value="Apoptosis, Tumor Necrosis Factor Receptor Associated Protein 2, Chain A"/>
    <property type="match status" value="1"/>
</dbReference>
<evidence type="ECO:0000256" key="9">
    <source>
        <dbReference type="PROSITE-ProRule" id="PRU00175"/>
    </source>
</evidence>
<organism evidence="13 14">
    <name type="scientific">Adineta ricciae</name>
    <name type="common">Rotifer</name>
    <dbReference type="NCBI Taxonomy" id="249248"/>
    <lineage>
        <taxon>Eukaryota</taxon>
        <taxon>Metazoa</taxon>
        <taxon>Spiralia</taxon>
        <taxon>Gnathifera</taxon>
        <taxon>Rotifera</taxon>
        <taxon>Eurotatoria</taxon>
        <taxon>Bdelloidea</taxon>
        <taxon>Adinetida</taxon>
        <taxon>Adinetidae</taxon>
        <taxon>Adineta</taxon>
    </lineage>
</organism>
<evidence type="ECO:0000313" key="14">
    <source>
        <dbReference type="Proteomes" id="UP000663828"/>
    </source>
</evidence>
<dbReference type="GO" id="GO:0008270">
    <property type="term" value="F:zinc ion binding"/>
    <property type="evidence" value="ECO:0007669"/>
    <property type="project" value="UniProtKB-KW"/>
</dbReference>
<dbReference type="PANTHER" id="PTHR10131:SF138">
    <property type="entry name" value="RE66324P"/>
    <property type="match status" value="1"/>
</dbReference>
<keyword evidence="4" id="KW-0053">Apoptosis</keyword>
<feature type="domain" description="RING-type" evidence="11">
    <location>
        <begin position="41"/>
        <end position="81"/>
    </location>
</feature>
<evidence type="ECO:0000256" key="2">
    <source>
        <dbReference type="ARBA" id="ARBA00022490"/>
    </source>
</evidence>
<dbReference type="PROSITE" id="PS50144">
    <property type="entry name" value="MATH"/>
    <property type="match status" value="1"/>
</dbReference>
<dbReference type="PANTHER" id="PTHR10131">
    <property type="entry name" value="TNF RECEPTOR ASSOCIATED FACTOR"/>
    <property type="match status" value="1"/>
</dbReference>
<evidence type="ECO:0000256" key="1">
    <source>
        <dbReference type="ARBA" id="ARBA00004496"/>
    </source>
</evidence>
<keyword evidence="3" id="KW-1017">Isopeptide bond</keyword>
<dbReference type="FunFam" id="2.60.210.10:FF:000001">
    <property type="entry name" value="TNF receptor-associated factor"/>
    <property type="match status" value="1"/>
</dbReference>
<dbReference type="GO" id="GO:0042981">
    <property type="term" value="P:regulation of apoptotic process"/>
    <property type="evidence" value="ECO:0007669"/>
    <property type="project" value="InterPro"/>
</dbReference>
<gene>
    <name evidence="13" type="ORF">XAT740_LOCUS14937</name>
</gene>
<dbReference type="GO" id="GO:0005737">
    <property type="term" value="C:cytoplasm"/>
    <property type="evidence" value="ECO:0007669"/>
    <property type="project" value="UniProtKB-SubCell"/>
</dbReference>
<keyword evidence="7" id="KW-0832">Ubl conjugation</keyword>
<keyword evidence="6" id="KW-0862">Zinc</keyword>
<dbReference type="InterPro" id="IPR008974">
    <property type="entry name" value="TRAF-like"/>
</dbReference>
<evidence type="ECO:0000256" key="5">
    <source>
        <dbReference type="ARBA" id="ARBA00022771"/>
    </source>
</evidence>
<dbReference type="Proteomes" id="UP000663828">
    <property type="component" value="Unassembled WGS sequence"/>
</dbReference>